<dbReference type="CDD" id="cd00739">
    <property type="entry name" value="DHPS"/>
    <property type="match status" value="1"/>
</dbReference>
<comment type="pathway">
    <text evidence="3 9">Cofactor biosynthesis; tetrahydrofolate biosynthesis; 7,8-dihydrofolate from 2-amino-4-hydroxy-6-hydroxymethyl-7,8-dihydropteridine diphosphate and 4-aminobenzoate: step 1/2.</text>
</comment>
<dbReference type="RefSeq" id="WP_263842695.1">
    <property type="nucleotide sequence ID" value="NZ_JALIEB010000002.1"/>
</dbReference>
<gene>
    <name evidence="11" type="primary">folP</name>
    <name evidence="11" type="ORF">MUB52_02895</name>
</gene>
<dbReference type="Gene3D" id="3.20.20.20">
    <property type="entry name" value="Dihydropteroate synthase-like"/>
    <property type="match status" value="1"/>
</dbReference>
<evidence type="ECO:0000256" key="6">
    <source>
        <dbReference type="ARBA" id="ARBA00022723"/>
    </source>
</evidence>
<keyword evidence="6 9" id="KW-0479">Metal-binding</keyword>
<comment type="caution">
    <text evidence="11">The sequence shown here is derived from an EMBL/GenBank/DDBJ whole genome shotgun (WGS) entry which is preliminary data.</text>
</comment>
<evidence type="ECO:0000259" key="10">
    <source>
        <dbReference type="PROSITE" id="PS50972"/>
    </source>
</evidence>
<keyword evidence="8 9" id="KW-0289">Folate biosynthesis</keyword>
<dbReference type="NCBIfam" id="TIGR01496">
    <property type="entry name" value="DHPS"/>
    <property type="match status" value="1"/>
</dbReference>
<evidence type="ECO:0000256" key="1">
    <source>
        <dbReference type="ARBA" id="ARBA00000012"/>
    </source>
</evidence>
<feature type="domain" description="Pterin-binding" evidence="10">
    <location>
        <begin position="72"/>
        <end position="325"/>
    </location>
</feature>
<dbReference type="InterPro" id="IPR011005">
    <property type="entry name" value="Dihydropteroate_synth-like_sf"/>
</dbReference>
<keyword evidence="7 9" id="KW-0460">Magnesium</keyword>
<comment type="catalytic activity">
    <reaction evidence="1">
        <text>(7,8-dihydropterin-6-yl)methyl diphosphate + 4-aminobenzoate = 7,8-dihydropteroate + diphosphate</text>
        <dbReference type="Rhea" id="RHEA:19949"/>
        <dbReference type="ChEBI" id="CHEBI:17836"/>
        <dbReference type="ChEBI" id="CHEBI:17839"/>
        <dbReference type="ChEBI" id="CHEBI:33019"/>
        <dbReference type="ChEBI" id="CHEBI:72950"/>
        <dbReference type="EC" id="2.5.1.15"/>
    </reaction>
</comment>
<evidence type="ECO:0000256" key="5">
    <source>
        <dbReference type="ARBA" id="ARBA00022679"/>
    </source>
</evidence>
<dbReference type="GO" id="GO:0004156">
    <property type="term" value="F:dihydropteroate synthase activity"/>
    <property type="evidence" value="ECO:0007669"/>
    <property type="project" value="UniProtKB-EC"/>
</dbReference>
<dbReference type="PANTHER" id="PTHR20941">
    <property type="entry name" value="FOLATE SYNTHESIS PROTEINS"/>
    <property type="match status" value="1"/>
</dbReference>
<evidence type="ECO:0000256" key="9">
    <source>
        <dbReference type="RuleBase" id="RU361205"/>
    </source>
</evidence>
<evidence type="ECO:0000256" key="8">
    <source>
        <dbReference type="ARBA" id="ARBA00022909"/>
    </source>
</evidence>
<evidence type="ECO:0000256" key="4">
    <source>
        <dbReference type="ARBA" id="ARBA00012458"/>
    </source>
</evidence>
<keyword evidence="12" id="KW-1185">Reference proteome</keyword>
<evidence type="ECO:0000313" key="11">
    <source>
        <dbReference type="EMBL" id="MCV3270360.1"/>
    </source>
</evidence>
<dbReference type="EMBL" id="JALIEB010000002">
    <property type="protein sequence ID" value="MCV3270360.1"/>
    <property type="molecule type" value="Genomic_DNA"/>
</dbReference>
<protein>
    <recommendedName>
        <fullName evidence="4 9">Dihydropteroate synthase</fullName>
        <shortName evidence="9">DHPS</shortName>
        <ecNumber evidence="4 9">2.5.1.15</ecNumber>
    </recommendedName>
    <alternativeName>
        <fullName evidence="9">Dihydropteroate pyrophosphorylase</fullName>
    </alternativeName>
</protein>
<dbReference type="SUPFAM" id="SSF51717">
    <property type="entry name" value="Dihydropteroate synthetase-like"/>
    <property type="match status" value="1"/>
</dbReference>
<accession>A0ABT3B9Z0</accession>
<comment type="function">
    <text evidence="9">Catalyzes the condensation of para-aminobenzoate (pABA) with 6-hydroxymethyl-7,8-dihydropterin diphosphate (DHPt-PP) to form 7,8-dihydropteroate (H2Pte), the immediate precursor of folate derivatives.</text>
</comment>
<reference evidence="11 12" key="1">
    <citation type="submission" date="2022-04" db="EMBL/GenBank/DDBJ databases">
        <title>Roseobacter sp. WL0113 is a bacterium isolated from neritic sediment.</title>
        <authorList>
            <person name="Wang L."/>
            <person name="He W."/>
            <person name="Zhang D.-F."/>
        </authorList>
    </citation>
    <scope>NUCLEOTIDE SEQUENCE [LARGE SCALE GENOMIC DNA]</scope>
    <source>
        <strain evidence="11 12">WL0113</strain>
    </source>
</reference>
<name>A0ABT3B9Z0_9RHOB</name>
<keyword evidence="5 9" id="KW-0808">Transferase</keyword>
<evidence type="ECO:0000313" key="12">
    <source>
        <dbReference type="Proteomes" id="UP001208690"/>
    </source>
</evidence>
<dbReference type="PANTHER" id="PTHR20941:SF1">
    <property type="entry name" value="FOLIC ACID SYNTHESIS PROTEIN FOL1"/>
    <property type="match status" value="1"/>
</dbReference>
<sequence>MDDYLRPIVQTDVARPTEALPLAGGWGWFTQLEVLRRDAAPRIVAADTVDPARLDALTTPRAPIAGLTFDRPRIMGILNVTPDSFSDGGKHASVEAARAAAMTMQAADIIDIGGESTRPGAATVPAQDEISRTAPVIAALKAAGVKQLLSIDTRKAGVAEEALAAGATLVNDVSGFTFDPALASVCARHAAPVCVMHTQGDPETMQRNPQYDDVLLDVYDVLATQIEMLERQGIPRAHIIADPGIGFGKTLPHNLALLARLSLFHGLGVPLLLGASRKGFIGTLGAEPQADRRLPGSLAVALAALKHGTQIVRVHDVPETAQAIALWRASVAGCADG</sequence>
<dbReference type="PROSITE" id="PS00792">
    <property type="entry name" value="DHPS_1"/>
    <property type="match status" value="1"/>
</dbReference>
<evidence type="ECO:0000256" key="7">
    <source>
        <dbReference type="ARBA" id="ARBA00022842"/>
    </source>
</evidence>
<dbReference type="InterPro" id="IPR006390">
    <property type="entry name" value="DHP_synth_dom"/>
</dbReference>
<comment type="similarity">
    <text evidence="9">Belongs to the DHPS family.</text>
</comment>
<evidence type="ECO:0000256" key="2">
    <source>
        <dbReference type="ARBA" id="ARBA00001946"/>
    </source>
</evidence>
<dbReference type="InterPro" id="IPR000489">
    <property type="entry name" value="Pterin-binding_dom"/>
</dbReference>
<dbReference type="InterPro" id="IPR045031">
    <property type="entry name" value="DHP_synth-like"/>
</dbReference>
<evidence type="ECO:0000256" key="3">
    <source>
        <dbReference type="ARBA" id="ARBA00004763"/>
    </source>
</evidence>
<dbReference type="PROSITE" id="PS50972">
    <property type="entry name" value="PTERIN_BINDING"/>
    <property type="match status" value="1"/>
</dbReference>
<dbReference type="Pfam" id="PF00809">
    <property type="entry name" value="Pterin_bind"/>
    <property type="match status" value="1"/>
</dbReference>
<comment type="cofactor">
    <cofactor evidence="2 9">
        <name>Mg(2+)</name>
        <dbReference type="ChEBI" id="CHEBI:18420"/>
    </cofactor>
</comment>
<organism evidence="11 12">
    <name type="scientific">Roseobacter sinensis</name>
    <dbReference type="NCBI Taxonomy" id="2931391"/>
    <lineage>
        <taxon>Bacteria</taxon>
        <taxon>Pseudomonadati</taxon>
        <taxon>Pseudomonadota</taxon>
        <taxon>Alphaproteobacteria</taxon>
        <taxon>Rhodobacterales</taxon>
        <taxon>Roseobacteraceae</taxon>
        <taxon>Roseobacter</taxon>
    </lineage>
</organism>
<dbReference type="Proteomes" id="UP001208690">
    <property type="component" value="Unassembled WGS sequence"/>
</dbReference>
<proteinExistence type="inferred from homology"/>
<dbReference type="EC" id="2.5.1.15" evidence="4 9"/>